<feature type="domain" description="MazG C-terminal" evidence="1">
    <location>
        <begin position="102"/>
        <end position="292"/>
    </location>
</feature>
<evidence type="ECO:0000313" key="3">
    <source>
        <dbReference type="Proteomes" id="UP000234333"/>
    </source>
</evidence>
<dbReference type="InterPro" id="IPR011379">
    <property type="entry name" value="MazG-related_GP37"/>
</dbReference>
<dbReference type="GO" id="GO:0016787">
    <property type="term" value="F:hydrolase activity"/>
    <property type="evidence" value="ECO:0007669"/>
    <property type="project" value="UniProtKB-KW"/>
</dbReference>
<dbReference type="AlphaFoldDB" id="A0A2H1K3Y6"/>
<dbReference type="SUPFAM" id="SSF101386">
    <property type="entry name" value="all-alpha NTP pyrophosphatases"/>
    <property type="match status" value="1"/>
</dbReference>
<name>A0A2H1K3Y6_9MICO</name>
<dbReference type="RefSeq" id="WP_180960654.1">
    <property type="nucleotide sequence ID" value="NZ_FXZC01000006.1"/>
</dbReference>
<keyword evidence="2" id="KW-0378">Hydrolase</keyword>
<dbReference type="Proteomes" id="UP000234333">
    <property type="component" value="Unassembled WGS sequence"/>
</dbReference>
<dbReference type="GeneID" id="99773677"/>
<gene>
    <name evidence="2" type="ORF">BC102111_02876</name>
</gene>
<organism evidence="2 3">
    <name type="scientific">Brevibacterium casei CIP 102111</name>
    <dbReference type="NCBI Taxonomy" id="1255625"/>
    <lineage>
        <taxon>Bacteria</taxon>
        <taxon>Bacillati</taxon>
        <taxon>Actinomycetota</taxon>
        <taxon>Actinomycetes</taxon>
        <taxon>Micrococcales</taxon>
        <taxon>Brevibacteriaceae</taxon>
        <taxon>Brevibacterium</taxon>
    </lineage>
</organism>
<dbReference type="Pfam" id="PF18722">
    <property type="entry name" value="MazG_C"/>
    <property type="match status" value="1"/>
</dbReference>
<reference evidence="2 3" key="1">
    <citation type="submission" date="2017-03" db="EMBL/GenBank/DDBJ databases">
        <authorList>
            <person name="Afonso C.L."/>
            <person name="Miller P.J."/>
            <person name="Scott M.A."/>
            <person name="Spackman E."/>
            <person name="Goraichik I."/>
            <person name="Dimitrov K.M."/>
            <person name="Suarez D.L."/>
            <person name="Swayne D.E."/>
        </authorList>
    </citation>
    <scope>NUCLEOTIDE SEQUENCE [LARGE SCALE GENOMIC DNA]</scope>
    <source>
        <strain evidence="2 3">CIP 102111</strain>
    </source>
</reference>
<protein>
    <submittedName>
        <fullName evidence="2">MazG nucleotide pyrophosphohydrolase domain-containing protein</fullName>
    </submittedName>
</protein>
<proteinExistence type="predicted"/>
<dbReference type="Gene3D" id="1.10.287.1080">
    <property type="entry name" value="MazG-like"/>
    <property type="match status" value="1"/>
</dbReference>
<accession>A0A2H1K3Y6</accession>
<dbReference type="EMBL" id="FXZC01000006">
    <property type="protein sequence ID" value="SMX94423.1"/>
    <property type="molecule type" value="Genomic_DNA"/>
</dbReference>
<evidence type="ECO:0000313" key="2">
    <source>
        <dbReference type="EMBL" id="SMX94423.1"/>
    </source>
</evidence>
<evidence type="ECO:0000259" key="1">
    <source>
        <dbReference type="Pfam" id="PF18722"/>
    </source>
</evidence>
<sequence>MNIGEYQRLTAETDVLDPEDLGLPLLGLAGEVGSLAAEYKKRERDSAGYRAFSEEVREDLGDLIWYAAALARRCDLDLDEVLSDNLRKTQERFLRPDKPPPHPLFDEGRDAAEQIPRKLDITFVEAIDHDRGKSPVPVVRIYRGTSAVGDPLDDNSDDADDYRFHDALHLGHLAVLGWSPTMRGLLKAKRTSDPDTDRIQDGGRSVVVEEGLTAYVFSVAVSHSLFASTERVPIDVIKACQKMTAHLEVSRRSAIDWEYAILAGYRVFRQLQEHRGGTVHVDLIDRSLTFTAPQDAAHASSANLPNG</sequence>
<dbReference type="CDD" id="cd11541">
    <property type="entry name" value="NTP-PPase_u4"/>
    <property type="match status" value="1"/>
</dbReference>
<dbReference type="InterPro" id="IPR041407">
    <property type="entry name" value="MazG_C"/>
</dbReference>